<accession>A0A381IAZ8</accession>
<organism evidence="2">
    <name type="scientific">Clostridioides difficile</name>
    <name type="common">Peptoclostridium difficile</name>
    <dbReference type="NCBI Taxonomy" id="1496"/>
    <lineage>
        <taxon>Bacteria</taxon>
        <taxon>Bacillati</taxon>
        <taxon>Bacillota</taxon>
        <taxon>Clostridia</taxon>
        <taxon>Peptostreptococcales</taxon>
        <taxon>Peptostreptococcaceae</taxon>
        <taxon>Clostridioides</taxon>
    </lineage>
</organism>
<dbReference type="InterPro" id="IPR021354">
    <property type="entry name" value="DUF2975"/>
</dbReference>
<gene>
    <name evidence="2" type="ORF">NCTC13307_02678</name>
</gene>
<protein>
    <recommendedName>
        <fullName evidence="3">DUF2975 domain-containing protein</fullName>
    </recommendedName>
</protein>
<keyword evidence="1" id="KW-0812">Transmembrane</keyword>
<feature type="transmembrane region" description="Helical" evidence="1">
    <location>
        <begin position="33"/>
        <end position="52"/>
    </location>
</feature>
<keyword evidence="1" id="KW-0472">Membrane</keyword>
<evidence type="ECO:0000313" key="2">
    <source>
        <dbReference type="EMBL" id="SUY25189.1"/>
    </source>
</evidence>
<evidence type="ECO:0008006" key="3">
    <source>
        <dbReference type="Google" id="ProtNLM"/>
    </source>
</evidence>
<evidence type="ECO:0000256" key="1">
    <source>
        <dbReference type="SAM" id="Phobius"/>
    </source>
</evidence>
<proteinExistence type="predicted"/>
<reference evidence="2" key="1">
    <citation type="submission" date="2018-06" db="EMBL/GenBank/DDBJ databases">
        <authorList>
            <consortium name="Pathogen Informatics"/>
            <person name="Doyle S."/>
        </authorList>
    </citation>
    <scope>NUCLEOTIDE SEQUENCE</scope>
    <source>
        <strain evidence="2">NCTC13307</strain>
    </source>
</reference>
<dbReference type="AlphaFoldDB" id="A0A381IAZ8"/>
<dbReference type="Pfam" id="PF11188">
    <property type="entry name" value="DUF2975"/>
    <property type="match status" value="1"/>
</dbReference>
<dbReference type="EMBL" id="UFWD01000001">
    <property type="protein sequence ID" value="SUY25189.1"/>
    <property type="molecule type" value="Genomic_DNA"/>
</dbReference>
<name>A0A381IAZ8_CLODI</name>
<sequence length="69" mass="7621">MGCCLLINTIIECINGYNLNTNNIRIFGTDSGGISPLMVISFIFALMCFVIAETFDKAIKIKEDNDLTI</sequence>
<keyword evidence="1" id="KW-1133">Transmembrane helix</keyword>